<proteinExistence type="predicted"/>
<dbReference type="VEuPathDB" id="FungiDB:sscle_07g061310"/>
<name>A0A1D9Q8V0_SCLS1</name>
<organism evidence="2 3">
    <name type="scientific">Sclerotinia sclerotiorum (strain ATCC 18683 / 1980 / Ss-1)</name>
    <name type="common">White mold</name>
    <name type="synonym">Whetzelinia sclerotiorum</name>
    <dbReference type="NCBI Taxonomy" id="665079"/>
    <lineage>
        <taxon>Eukaryota</taxon>
        <taxon>Fungi</taxon>
        <taxon>Dikarya</taxon>
        <taxon>Ascomycota</taxon>
        <taxon>Pezizomycotina</taxon>
        <taxon>Leotiomycetes</taxon>
        <taxon>Helotiales</taxon>
        <taxon>Sclerotiniaceae</taxon>
        <taxon>Sclerotinia</taxon>
    </lineage>
</organism>
<feature type="compositionally biased region" description="Low complexity" evidence="1">
    <location>
        <begin position="71"/>
        <end position="83"/>
    </location>
</feature>
<dbReference type="OMA" id="ENQPHDP"/>
<evidence type="ECO:0008006" key="4">
    <source>
        <dbReference type="Google" id="ProtNLM"/>
    </source>
</evidence>
<sequence length="335" mass="34725">MDTVNNTVNNIAAAASKVIWGEPQETTDAANATVVPETKGTEPLSGELGDTLKGEPYDKGNLDSTNTDPISTTKTTNPDPSTTLSPPGQAAKTIDPSRASSTSDIIAKTLSDTHIAPLSSENPSTTSFKTSSEKPLTSAEKPLISERINPNLPLRSGNQSARVGDAGILGASTGGDKGLTPGSRVGDGAEKPSSTSNEQDVKTDLKPLSGEKKEREEEKEEKEEKGTGEKHIPTTGTVAEGGNFDATKPGAGIEADRLLGKEGKTEKMDAGVSGGTVGGTFTGGEEGGSGLSEQGEGGGSEEEHEHENDHEHGEGKKEGKLTHLKEKIKGKLHKH</sequence>
<dbReference type="OrthoDB" id="5388207at2759"/>
<feature type="compositionally biased region" description="Basic and acidic residues" evidence="1">
    <location>
        <begin position="50"/>
        <end position="61"/>
    </location>
</feature>
<dbReference type="AlphaFoldDB" id="A0A1D9Q8V0"/>
<reference evidence="3" key="1">
    <citation type="journal article" date="2017" name="Genome Biol. Evol.">
        <title>The complete genome sequence of the phytopathogenic fungus Sclerotinia sclerotiorum reveals insights into the genome architecture of broad host range pathogens.</title>
        <authorList>
            <person name="Derbyshire M."/>
            <person name="Denton-Giles M."/>
            <person name="Hegedus D."/>
            <person name="Seifbarghy S."/>
            <person name="Rollins J."/>
            <person name="van Kan J."/>
            <person name="Seidl M.F."/>
            <person name="Faino L."/>
            <person name="Mbengue M."/>
            <person name="Navaud O."/>
            <person name="Raffaele S."/>
            <person name="Hammond-Kosack K."/>
            <person name="Heard S."/>
            <person name="Oliver R."/>
        </authorList>
    </citation>
    <scope>NUCLEOTIDE SEQUENCE [LARGE SCALE GENOMIC DNA]</scope>
    <source>
        <strain evidence="3">ATCC 18683 / 1980 / Ss-1</strain>
    </source>
</reference>
<dbReference type="KEGG" id="ssl:SS1G_11610"/>
<dbReference type="EMBL" id="CP017820">
    <property type="protein sequence ID" value="APA11361.1"/>
    <property type="molecule type" value="Genomic_DNA"/>
</dbReference>
<feature type="compositionally biased region" description="Basic and acidic residues" evidence="1">
    <location>
        <begin position="301"/>
        <end position="329"/>
    </location>
</feature>
<dbReference type="Proteomes" id="UP000177798">
    <property type="component" value="Chromosome 7"/>
</dbReference>
<dbReference type="RefSeq" id="XP_001587617.1">
    <property type="nucleotide sequence ID" value="XM_001587567.1"/>
</dbReference>
<gene>
    <name evidence="2" type="ORF">sscle_07g061310</name>
</gene>
<feature type="compositionally biased region" description="Basic and acidic residues" evidence="1">
    <location>
        <begin position="199"/>
        <end position="232"/>
    </location>
</feature>
<evidence type="ECO:0000313" key="3">
    <source>
        <dbReference type="Proteomes" id="UP000177798"/>
    </source>
</evidence>
<evidence type="ECO:0000313" key="2">
    <source>
        <dbReference type="EMBL" id="APA11361.1"/>
    </source>
</evidence>
<feature type="region of interest" description="Disordered" evidence="1">
    <location>
        <begin position="15"/>
        <end position="335"/>
    </location>
</feature>
<accession>A0A1D9Q8V0</accession>
<feature type="compositionally biased region" description="Polar residues" evidence="1">
    <location>
        <begin position="119"/>
        <end position="135"/>
    </location>
</feature>
<protein>
    <recommendedName>
        <fullName evidence="4">Glycine-rich cell wall structural protein 1</fullName>
    </recommendedName>
</protein>
<feature type="compositionally biased region" description="Basic and acidic residues" evidence="1">
    <location>
        <begin position="254"/>
        <end position="269"/>
    </location>
</feature>
<feature type="compositionally biased region" description="Gly residues" evidence="1">
    <location>
        <begin position="272"/>
        <end position="298"/>
    </location>
</feature>
<evidence type="ECO:0000256" key="1">
    <source>
        <dbReference type="SAM" id="MobiDB-lite"/>
    </source>
</evidence>